<keyword evidence="3" id="KW-1185">Reference proteome</keyword>
<keyword evidence="1" id="KW-0472">Membrane</keyword>
<evidence type="ECO:0000313" key="2">
    <source>
        <dbReference type="EMBL" id="MFC5826269.1"/>
    </source>
</evidence>
<feature type="transmembrane region" description="Helical" evidence="1">
    <location>
        <begin position="12"/>
        <end position="33"/>
    </location>
</feature>
<comment type="caution">
    <text evidence="2">The sequence shown here is derived from an EMBL/GenBank/DDBJ whole genome shotgun (WGS) entry which is preliminary data.</text>
</comment>
<name>A0ABW1CKI0_9ACTN</name>
<evidence type="ECO:0008006" key="4">
    <source>
        <dbReference type="Google" id="ProtNLM"/>
    </source>
</evidence>
<dbReference type="EMBL" id="JBHSPA010000024">
    <property type="protein sequence ID" value="MFC5826269.1"/>
    <property type="molecule type" value="Genomic_DNA"/>
</dbReference>
<dbReference type="InterPro" id="IPR036259">
    <property type="entry name" value="MFS_trans_sf"/>
</dbReference>
<evidence type="ECO:0000313" key="3">
    <source>
        <dbReference type="Proteomes" id="UP001596058"/>
    </source>
</evidence>
<proteinExistence type="predicted"/>
<accession>A0ABW1CKI0</accession>
<dbReference type="SUPFAM" id="SSF103473">
    <property type="entry name" value="MFS general substrate transporter"/>
    <property type="match status" value="1"/>
</dbReference>
<feature type="transmembrane region" description="Helical" evidence="1">
    <location>
        <begin position="39"/>
        <end position="58"/>
    </location>
</feature>
<keyword evidence="1" id="KW-1133">Transmembrane helix</keyword>
<evidence type="ECO:0000256" key="1">
    <source>
        <dbReference type="SAM" id="Phobius"/>
    </source>
</evidence>
<organism evidence="2 3">
    <name type="scientific">Nonomuraea insulae</name>
    <dbReference type="NCBI Taxonomy" id="1616787"/>
    <lineage>
        <taxon>Bacteria</taxon>
        <taxon>Bacillati</taxon>
        <taxon>Actinomycetota</taxon>
        <taxon>Actinomycetes</taxon>
        <taxon>Streptosporangiales</taxon>
        <taxon>Streptosporangiaceae</taxon>
        <taxon>Nonomuraea</taxon>
    </lineage>
</organism>
<dbReference type="RefSeq" id="WP_379515785.1">
    <property type="nucleotide sequence ID" value="NZ_JBHSPA010000024.1"/>
</dbReference>
<gene>
    <name evidence="2" type="ORF">ACFPZ3_20585</name>
</gene>
<dbReference type="Proteomes" id="UP001596058">
    <property type="component" value="Unassembled WGS sequence"/>
</dbReference>
<keyword evidence="1" id="KW-0812">Transmembrane</keyword>
<protein>
    <recommendedName>
        <fullName evidence="4">MFS transporter</fullName>
    </recommendedName>
</protein>
<reference evidence="3" key="1">
    <citation type="journal article" date="2019" name="Int. J. Syst. Evol. Microbiol.">
        <title>The Global Catalogue of Microorganisms (GCM) 10K type strain sequencing project: providing services to taxonomists for standard genome sequencing and annotation.</title>
        <authorList>
            <consortium name="The Broad Institute Genomics Platform"/>
            <consortium name="The Broad Institute Genome Sequencing Center for Infectious Disease"/>
            <person name="Wu L."/>
            <person name="Ma J."/>
        </authorList>
    </citation>
    <scope>NUCLEOTIDE SEQUENCE [LARGE SCALE GENOMIC DNA]</scope>
    <source>
        <strain evidence="3">CCUG 53903</strain>
    </source>
</reference>
<sequence length="86" mass="8567">MISRAASGANIAAFNIGNALGAWLGGLGLGAGLGFVSPLWIGAAITAAGLIVLLGGSLRPRRRVLRSVPDRAETAPVAPHGSGEPR</sequence>